<sequence length="66" mass="7312">MEVFDEQRPKFIATLVNLSRPSTSPMHIPDLTNPPNHTCTPTDLFLGLRTAAGPSRPSNKPRGTRQ</sequence>
<dbReference type="EMBL" id="JAWQEG010000627">
    <property type="protein sequence ID" value="KAK3887471.1"/>
    <property type="molecule type" value="Genomic_DNA"/>
</dbReference>
<evidence type="ECO:0000313" key="1">
    <source>
        <dbReference type="EMBL" id="KAK3887471.1"/>
    </source>
</evidence>
<dbReference type="AlphaFoldDB" id="A0AAE1G8X0"/>
<name>A0AAE1G8X0_PETCI</name>
<evidence type="ECO:0000313" key="2">
    <source>
        <dbReference type="Proteomes" id="UP001286313"/>
    </source>
</evidence>
<reference evidence="1" key="1">
    <citation type="submission" date="2023-10" db="EMBL/GenBank/DDBJ databases">
        <title>Genome assemblies of two species of porcelain crab, Petrolisthes cinctipes and Petrolisthes manimaculis (Anomura: Porcellanidae).</title>
        <authorList>
            <person name="Angst P."/>
        </authorList>
    </citation>
    <scope>NUCLEOTIDE SEQUENCE</scope>
    <source>
        <strain evidence="1">PB745_01</strain>
        <tissue evidence="1">Gill</tissue>
    </source>
</reference>
<organism evidence="1 2">
    <name type="scientific">Petrolisthes cinctipes</name>
    <name type="common">Flat porcelain crab</name>
    <dbReference type="NCBI Taxonomy" id="88211"/>
    <lineage>
        <taxon>Eukaryota</taxon>
        <taxon>Metazoa</taxon>
        <taxon>Ecdysozoa</taxon>
        <taxon>Arthropoda</taxon>
        <taxon>Crustacea</taxon>
        <taxon>Multicrustacea</taxon>
        <taxon>Malacostraca</taxon>
        <taxon>Eumalacostraca</taxon>
        <taxon>Eucarida</taxon>
        <taxon>Decapoda</taxon>
        <taxon>Pleocyemata</taxon>
        <taxon>Anomura</taxon>
        <taxon>Galatheoidea</taxon>
        <taxon>Porcellanidae</taxon>
        <taxon>Petrolisthes</taxon>
    </lineage>
</organism>
<gene>
    <name evidence="1" type="ORF">Pcinc_008423</name>
</gene>
<proteinExistence type="predicted"/>
<dbReference type="Proteomes" id="UP001286313">
    <property type="component" value="Unassembled WGS sequence"/>
</dbReference>
<protein>
    <submittedName>
        <fullName evidence="1">Uncharacterized protein</fullName>
    </submittedName>
</protein>
<comment type="caution">
    <text evidence="1">The sequence shown here is derived from an EMBL/GenBank/DDBJ whole genome shotgun (WGS) entry which is preliminary data.</text>
</comment>
<keyword evidence="2" id="KW-1185">Reference proteome</keyword>
<accession>A0AAE1G8X0</accession>